<proteinExistence type="inferred from homology"/>
<dbReference type="InterPro" id="IPR028207">
    <property type="entry name" value="DNA_pol_B_palm_palm"/>
</dbReference>
<dbReference type="PROSITE" id="PS00522">
    <property type="entry name" value="DNA_POLYMERASE_X"/>
    <property type="match status" value="1"/>
</dbReference>
<dbReference type="SUPFAM" id="SSF81301">
    <property type="entry name" value="Nucleotidyltransferase"/>
    <property type="match status" value="1"/>
</dbReference>
<dbReference type="GO" id="GO:0005634">
    <property type="term" value="C:nucleus"/>
    <property type="evidence" value="ECO:0007669"/>
    <property type="project" value="UniProtKB-SubCell"/>
</dbReference>
<dbReference type="Pfam" id="PF10391">
    <property type="entry name" value="DNA_pol_lambd_f"/>
    <property type="match status" value="1"/>
</dbReference>
<evidence type="ECO:0000256" key="11">
    <source>
        <dbReference type="ARBA" id="ARBA00049244"/>
    </source>
</evidence>
<dbReference type="GO" id="GO:0003677">
    <property type="term" value="F:DNA binding"/>
    <property type="evidence" value="ECO:0007669"/>
    <property type="project" value="UniProtKB-UniRule"/>
</dbReference>
<evidence type="ECO:0000256" key="8">
    <source>
        <dbReference type="ARBA" id="ARBA00023125"/>
    </source>
</evidence>
<organism evidence="15 16">
    <name type="scientific">Mycena citricolor</name>
    <dbReference type="NCBI Taxonomy" id="2018698"/>
    <lineage>
        <taxon>Eukaryota</taxon>
        <taxon>Fungi</taxon>
        <taxon>Dikarya</taxon>
        <taxon>Basidiomycota</taxon>
        <taxon>Agaricomycotina</taxon>
        <taxon>Agaricomycetes</taxon>
        <taxon>Agaricomycetidae</taxon>
        <taxon>Agaricales</taxon>
        <taxon>Marasmiineae</taxon>
        <taxon>Mycenaceae</taxon>
        <taxon>Mycena</taxon>
    </lineage>
</organism>
<protein>
    <recommendedName>
        <fullName evidence="13">DNA polymerase</fullName>
        <ecNumber evidence="13">2.7.7.7</ecNumber>
    </recommendedName>
</protein>
<dbReference type="InterPro" id="IPR002008">
    <property type="entry name" value="DNA_pol_X_beta-like"/>
</dbReference>
<dbReference type="Proteomes" id="UP001295794">
    <property type="component" value="Unassembled WGS sequence"/>
</dbReference>
<dbReference type="GO" id="GO:0006260">
    <property type="term" value="P:DNA replication"/>
    <property type="evidence" value="ECO:0007669"/>
    <property type="project" value="UniProtKB-KW"/>
</dbReference>
<evidence type="ECO:0000256" key="12">
    <source>
        <dbReference type="PIRSR" id="PIRSR622312-50"/>
    </source>
</evidence>
<feature type="domain" description="DNA-directed DNA polymerase X" evidence="14">
    <location>
        <begin position="147"/>
        <end position="491"/>
    </location>
</feature>
<evidence type="ECO:0000313" key="16">
    <source>
        <dbReference type="Proteomes" id="UP001295794"/>
    </source>
</evidence>
<dbReference type="Gene3D" id="3.30.210.10">
    <property type="entry name" value="DNA polymerase, thumb domain"/>
    <property type="match status" value="1"/>
</dbReference>
<evidence type="ECO:0000259" key="14">
    <source>
        <dbReference type="SMART" id="SM00483"/>
    </source>
</evidence>
<accession>A0AAD2K6T0</accession>
<dbReference type="GO" id="GO:0006303">
    <property type="term" value="P:double-strand break repair via nonhomologous end joining"/>
    <property type="evidence" value="ECO:0007669"/>
    <property type="project" value="TreeGrafter"/>
</dbReference>
<evidence type="ECO:0000256" key="7">
    <source>
        <dbReference type="ARBA" id="ARBA00022932"/>
    </source>
</evidence>
<dbReference type="InterPro" id="IPR018944">
    <property type="entry name" value="DNA_pol_lambd_fingers_domain"/>
</dbReference>
<comment type="similarity">
    <text evidence="1 13">Belongs to the DNA polymerase type-X family.</text>
</comment>
<dbReference type="GO" id="GO:0046872">
    <property type="term" value="F:metal ion binding"/>
    <property type="evidence" value="ECO:0007669"/>
    <property type="project" value="UniProtKB-UniRule"/>
</dbReference>
<gene>
    <name evidence="15" type="ORF">MYCIT1_LOCUS33144</name>
</gene>
<comment type="subcellular location">
    <subcellularLocation>
        <location evidence="13">Nucleus</location>
    </subcellularLocation>
</comment>
<dbReference type="InterPro" id="IPR027421">
    <property type="entry name" value="DNA_pol_lamdba_lyase_dom_sf"/>
</dbReference>
<keyword evidence="4 13" id="KW-0548">Nucleotidyltransferase</keyword>
<comment type="caution">
    <text evidence="15">The sequence shown here is derived from an EMBL/GenBank/DDBJ whole genome shotgun (WGS) entry which is preliminary data.</text>
</comment>
<evidence type="ECO:0000313" key="15">
    <source>
        <dbReference type="EMBL" id="CAK5281847.1"/>
    </source>
</evidence>
<sequence length="494" mass="56302">MYIKVYIIRAKLSTEEILDLMSLVDQYNEHRYQAQPELVLCPHPEEADVVITNVHMRQRLERHLEWVLASEKAVVKPAWLRDCAAERTARPCGSYFALKDLRGSTERHCPLAPSEGEFLSISPRSEPVERVNYSSRYACLRYCPLECPNQRLAQQLGVIQRSRELDSNETSALSYERAISVIKAFPDPITSARLDEVSKLPWIGGKMLSKIKEYIVEGDISESQAIAESEQFRTLSLFTQVYGIGPPTARRLYNEHNLRTIADLDTHFSDDRAESPSSPSTAPVLTAKRALSLREDLNEKIPREEVEQFHSIVVEELQRLLPGCSSTIVGGYRRGKPQSTDIDIVVTHPRIGSSRTHGLGDAIVKLLYERGIVTHVLHVSSFHAPDALRTSQWDDLEKVMTLLDRSRRLASFISVFPARTDLLLTHRTGSKMFERDLRLWAKERQAIRTVGFKFDSSGIFRRRDSKQYKPNSEREIFDILGLEYIGPTLRNADV</sequence>
<dbReference type="InterPro" id="IPR043519">
    <property type="entry name" value="NT_sf"/>
</dbReference>
<keyword evidence="7 13" id="KW-0239">DNA-directed DNA polymerase</keyword>
<evidence type="ECO:0000256" key="1">
    <source>
        <dbReference type="ARBA" id="ARBA00008323"/>
    </source>
</evidence>
<evidence type="ECO:0000256" key="9">
    <source>
        <dbReference type="ARBA" id="ARBA00023204"/>
    </source>
</evidence>
<dbReference type="InterPro" id="IPR022312">
    <property type="entry name" value="DNA_pol_X"/>
</dbReference>
<dbReference type="Pfam" id="PF14791">
    <property type="entry name" value="DNA_pol_B_thumb"/>
    <property type="match status" value="1"/>
</dbReference>
<dbReference type="InterPro" id="IPR010996">
    <property type="entry name" value="HHH_MUS81"/>
</dbReference>
<comment type="catalytic activity">
    <reaction evidence="11 13">
        <text>DNA(n) + a 2'-deoxyribonucleoside 5'-triphosphate = DNA(n+1) + diphosphate</text>
        <dbReference type="Rhea" id="RHEA:22508"/>
        <dbReference type="Rhea" id="RHEA-COMP:17339"/>
        <dbReference type="Rhea" id="RHEA-COMP:17340"/>
        <dbReference type="ChEBI" id="CHEBI:33019"/>
        <dbReference type="ChEBI" id="CHEBI:61560"/>
        <dbReference type="ChEBI" id="CHEBI:173112"/>
        <dbReference type="EC" id="2.7.7.7"/>
    </reaction>
</comment>
<dbReference type="Gene3D" id="1.10.150.110">
    <property type="entry name" value="DNA polymerase beta, N-terminal domain-like"/>
    <property type="match status" value="1"/>
</dbReference>
<dbReference type="InterPro" id="IPR037160">
    <property type="entry name" value="DNA_Pol_thumb_sf"/>
</dbReference>
<dbReference type="SMART" id="SM00483">
    <property type="entry name" value="POLXc"/>
    <property type="match status" value="1"/>
</dbReference>
<dbReference type="InterPro" id="IPR019843">
    <property type="entry name" value="DNA_pol-X_BS"/>
</dbReference>
<dbReference type="Pfam" id="PF14792">
    <property type="entry name" value="DNA_pol_B_palm"/>
    <property type="match status" value="1"/>
</dbReference>
<dbReference type="InterPro" id="IPR029398">
    <property type="entry name" value="PolB_thumb"/>
</dbReference>
<dbReference type="InterPro" id="IPR002054">
    <property type="entry name" value="DNA-dir_DNA_pol_X"/>
</dbReference>
<dbReference type="Gene3D" id="3.30.460.10">
    <property type="entry name" value="Beta Polymerase, domain 2"/>
    <property type="match status" value="1"/>
</dbReference>
<dbReference type="Pfam" id="PF14716">
    <property type="entry name" value="HHH_8"/>
    <property type="match status" value="1"/>
</dbReference>
<keyword evidence="3 13" id="KW-0808">Transferase</keyword>
<keyword evidence="6 13" id="KW-0227">DNA damage</keyword>
<dbReference type="PRINTS" id="PR00870">
    <property type="entry name" value="DNAPOLXBETA"/>
</dbReference>
<keyword evidence="8" id="KW-0238">DNA-binding</keyword>
<comment type="function">
    <text evidence="13">DNA polymerase that functions in several pathways of DNA repair. Involved in base excision repair (BER) responsible for repair of lesions that give rise to abasic (AP) sites in DNA. Also contributes to DNA double-strand break repair by non-homologous end joining and homologous recombination. Has both template-dependent and template-independent (terminal transferase) DNA polymerase activities. Has also a 5'-deoxyribose-5-phosphate lyase (dRP lyase) activity.</text>
</comment>
<dbReference type="SUPFAM" id="SSF81585">
    <property type="entry name" value="PsbU/PolX domain-like"/>
    <property type="match status" value="1"/>
</dbReference>
<dbReference type="Gene3D" id="1.10.150.20">
    <property type="entry name" value="5' to 3' exonuclease, C-terminal subdomain"/>
    <property type="match status" value="1"/>
</dbReference>
<keyword evidence="13" id="KW-0539">Nucleus</keyword>
<keyword evidence="16" id="KW-1185">Reference proteome</keyword>
<keyword evidence="10" id="KW-0456">Lyase</keyword>
<evidence type="ECO:0000256" key="4">
    <source>
        <dbReference type="ARBA" id="ARBA00022695"/>
    </source>
</evidence>
<reference evidence="15" key="1">
    <citation type="submission" date="2023-11" db="EMBL/GenBank/DDBJ databases">
        <authorList>
            <person name="De Vega J J."/>
            <person name="De Vega J J."/>
        </authorList>
    </citation>
    <scope>NUCLEOTIDE SEQUENCE</scope>
</reference>
<dbReference type="EMBL" id="CAVNYO010000444">
    <property type="protein sequence ID" value="CAK5281847.1"/>
    <property type="molecule type" value="Genomic_DNA"/>
</dbReference>
<dbReference type="GO" id="GO:0016829">
    <property type="term" value="F:lyase activity"/>
    <property type="evidence" value="ECO:0007669"/>
    <property type="project" value="UniProtKB-KW"/>
</dbReference>
<dbReference type="PRINTS" id="PR00869">
    <property type="entry name" value="DNAPOLX"/>
</dbReference>
<name>A0AAD2K6T0_9AGAR</name>
<evidence type="ECO:0000256" key="3">
    <source>
        <dbReference type="ARBA" id="ARBA00022679"/>
    </source>
</evidence>
<feature type="active site" description="Nucleophile; Schiff-base intermediate with DNA; for 5'-dRP lyase activity" evidence="12">
    <location>
        <position position="210"/>
    </location>
</feature>
<dbReference type="GO" id="GO:0003887">
    <property type="term" value="F:DNA-directed DNA polymerase activity"/>
    <property type="evidence" value="ECO:0007669"/>
    <property type="project" value="UniProtKB-UniRule"/>
</dbReference>
<evidence type="ECO:0000256" key="6">
    <source>
        <dbReference type="ARBA" id="ARBA00022763"/>
    </source>
</evidence>
<keyword evidence="2" id="KW-0237">DNA synthesis</keyword>
<dbReference type="SUPFAM" id="SSF47802">
    <property type="entry name" value="DNA polymerase beta, N-terminal domain-like"/>
    <property type="match status" value="1"/>
</dbReference>
<dbReference type="CDD" id="cd00141">
    <property type="entry name" value="NT_POLXc"/>
    <property type="match status" value="1"/>
</dbReference>
<evidence type="ECO:0000256" key="5">
    <source>
        <dbReference type="ARBA" id="ARBA00022705"/>
    </source>
</evidence>
<keyword evidence="5" id="KW-0235">DNA replication</keyword>
<evidence type="ECO:0000256" key="13">
    <source>
        <dbReference type="RuleBase" id="RU366014"/>
    </source>
</evidence>
<dbReference type="PANTHER" id="PTHR11276">
    <property type="entry name" value="DNA POLYMERASE TYPE-X FAMILY MEMBER"/>
    <property type="match status" value="1"/>
</dbReference>
<evidence type="ECO:0000256" key="10">
    <source>
        <dbReference type="ARBA" id="ARBA00023239"/>
    </source>
</evidence>
<dbReference type="EC" id="2.7.7.7" evidence="13"/>
<dbReference type="AlphaFoldDB" id="A0AAD2K6T0"/>
<evidence type="ECO:0000256" key="2">
    <source>
        <dbReference type="ARBA" id="ARBA00022634"/>
    </source>
</evidence>
<keyword evidence="9 13" id="KW-0234">DNA repair</keyword>
<dbReference type="PANTHER" id="PTHR11276:SF28">
    <property type="entry name" value="DNA POLYMERASE LAMBDA"/>
    <property type="match status" value="1"/>
</dbReference>